<evidence type="ECO:0000313" key="10">
    <source>
        <dbReference type="EMBL" id="KNC77582.1"/>
    </source>
</evidence>
<organism evidence="10 11">
    <name type="scientific">Sphaeroforma arctica JP610</name>
    <dbReference type="NCBI Taxonomy" id="667725"/>
    <lineage>
        <taxon>Eukaryota</taxon>
        <taxon>Ichthyosporea</taxon>
        <taxon>Ichthyophonida</taxon>
        <taxon>Sphaeroforma</taxon>
    </lineage>
</organism>
<accession>A0A0L0FLD1</accession>
<dbReference type="CDD" id="cd20335">
    <property type="entry name" value="BRcat_RBR"/>
    <property type="match status" value="1"/>
</dbReference>
<dbReference type="eggNOG" id="KOG1815">
    <property type="taxonomic scope" value="Eukaryota"/>
</dbReference>
<evidence type="ECO:0000256" key="6">
    <source>
        <dbReference type="ARBA" id="ARBA00022771"/>
    </source>
</evidence>
<dbReference type="PROSITE" id="PS51873">
    <property type="entry name" value="TRIAD"/>
    <property type="match status" value="1"/>
</dbReference>
<dbReference type="EC" id="2.3.2.31" evidence="2"/>
<sequence>MDGTLFWIQPECGSGQIQENSSGPQMVCHECGFELCFTHDVPWHQDLTCEQYDANRSPSRATKKYLRRNTKQCPGCTFHIEKIDGCNHMICSECQCNFCWSCSGQEGRHTSACEDHHYDDDDVSGSDNDVELGSDNDVDNFSWIDRFGSGSDSA</sequence>
<dbReference type="GO" id="GO:0016567">
    <property type="term" value="P:protein ubiquitination"/>
    <property type="evidence" value="ECO:0007669"/>
    <property type="project" value="InterPro"/>
</dbReference>
<keyword evidence="4" id="KW-0479">Metal-binding</keyword>
<dbReference type="STRING" id="667725.A0A0L0FLD1"/>
<dbReference type="EMBL" id="KQ242689">
    <property type="protein sequence ID" value="KNC77582.1"/>
    <property type="molecule type" value="Genomic_DNA"/>
</dbReference>
<evidence type="ECO:0000256" key="7">
    <source>
        <dbReference type="ARBA" id="ARBA00022786"/>
    </source>
</evidence>
<dbReference type="SUPFAM" id="SSF57850">
    <property type="entry name" value="RING/U-box"/>
    <property type="match status" value="2"/>
</dbReference>
<name>A0A0L0FLD1_9EUKA</name>
<feature type="domain" description="RING-type" evidence="9">
    <location>
        <begin position="1"/>
        <end position="120"/>
    </location>
</feature>
<evidence type="ECO:0000256" key="1">
    <source>
        <dbReference type="ARBA" id="ARBA00001798"/>
    </source>
</evidence>
<dbReference type="GeneID" id="25910461"/>
<protein>
    <recommendedName>
        <fullName evidence="2">RBR-type E3 ubiquitin transferase</fullName>
        <ecNumber evidence="2">2.3.2.31</ecNumber>
    </recommendedName>
</protein>
<proteinExistence type="predicted"/>
<comment type="catalytic activity">
    <reaction evidence="1">
        <text>[E2 ubiquitin-conjugating enzyme]-S-ubiquitinyl-L-cysteine + [acceptor protein]-L-lysine = [E2 ubiquitin-conjugating enzyme]-L-cysteine + [acceptor protein]-N(6)-ubiquitinyl-L-lysine.</text>
        <dbReference type="EC" id="2.3.2.31"/>
    </reaction>
</comment>
<dbReference type="OrthoDB" id="1431934at2759"/>
<keyword evidence="8" id="KW-0862">Zinc</keyword>
<dbReference type="Pfam" id="PF22191">
    <property type="entry name" value="IBR_1"/>
    <property type="match status" value="1"/>
</dbReference>
<evidence type="ECO:0000256" key="3">
    <source>
        <dbReference type="ARBA" id="ARBA00022679"/>
    </source>
</evidence>
<evidence type="ECO:0000259" key="9">
    <source>
        <dbReference type="PROSITE" id="PS51873"/>
    </source>
</evidence>
<dbReference type="Pfam" id="PF01485">
    <property type="entry name" value="IBR"/>
    <property type="match status" value="1"/>
</dbReference>
<keyword evidence="7" id="KW-0833">Ubl conjugation pathway</keyword>
<dbReference type="Proteomes" id="UP000054560">
    <property type="component" value="Unassembled WGS sequence"/>
</dbReference>
<reference evidence="10 11" key="1">
    <citation type="submission" date="2011-02" db="EMBL/GenBank/DDBJ databases">
        <title>The Genome Sequence of Sphaeroforma arctica JP610.</title>
        <authorList>
            <consortium name="The Broad Institute Genome Sequencing Platform"/>
            <person name="Russ C."/>
            <person name="Cuomo C."/>
            <person name="Young S.K."/>
            <person name="Zeng Q."/>
            <person name="Gargeya S."/>
            <person name="Alvarado L."/>
            <person name="Berlin A."/>
            <person name="Chapman S.B."/>
            <person name="Chen Z."/>
            <person name="Freedman E."/>
            <person name="Gellesch M."/>
            <person name="Goldberg J."/>
            <person name="Griggs A."/>
            <person name="Gujja S."/>
            <person name="Heilman E."/>
            <person name="Heiman D."/>
            <person name="Howarth C."/>
            <person name="Mehta T."/>
            <person name="Neiman D."/>
            <person name="Pearson M."/>
            <person name="Roberts A."/>
            <person name="Saif S."/>
            <person name="Shea T."/>
            <person name="Shenoy N."/>
            <person name="Sisk P."/>
            <person name="Stolte C."/>
            <person name="Sykes S."/>
            <person name="White J."/>
            <person name="Yandava C."/>
            <person name="Burger G."/>
            <person name="Gray M.W."/>
            <person name="Holland P.W.H."/>
            <person name="King N."/>
            <person name="Lang F.B.F."/>
            <person name="Roger A.J."/>
            <person name="Ruiz-Trillo I."/>
            <person name="Haas B."/>
            <person name="Nusbaum C."/>
            <person name="Birren B."/>
        </authorList>
    </citation>
    <scope>NUCLEOTIDE SEQUENCE [LARGE SCALE GENOMIC DNA]</scope>
    <source>
        <strain evidence="10 11">JP610</strain>
    </source>
</reference>
<dbReference type="InterPro" id="IPR031127">
    <property type="entry name" value="E3_UB_ligase_RBR"/>
</dbReference>
<dbReference type="AlphaFoldDB" id="A0A0L0FLD1"/>
<evidence type="ECO:0000256" key="5">
    <source>
        <dbReference type="ARBA" id="ARBA00022737"/>
    </source>
</evidence>
<evidence type="ECO:0000256" key="2">
    <source>
        <dbReference type="ARBA" id="ARBA00012251"/>
    </source>
</evidence>
<dbReference type="Gene3D" id="1.20.120.1750">
    <property type="match status" value="1"/>
</dbReference>
<dbReference type="PANTHER" id="PTHR11685">
    <property type="entry name" value="RBR FAMILY RING FINGER AND IBR DOMAIN-CONTAINING"/>
    <property type="match status" value="1"/>
</dbReference>
<dbReference type="RefSeq" id="XP_014151484.1">
    <property type="nucleotide sequence ID" value="XM_014296009.1"/>
</dbReference>
<keyword evidence="11" id="KW-1185">Reference proteome</keyword>
<dbReference type="InterPro" id="IPR044066">
    <property type="entry name" value="TRIAD_supradom"/>
</dbReference>
<evidence type="ECO:0000313" key="11">
    <source>
        <dbReference type="Proteomes" id="UP000054560"/>
    </source>
</evidence>
<keyword evidence="3" id="KW-0808">Transferase</keyword>
<dbReference type="InterPro" id="IPR002867">
    <property type="entry name" value="IBR_dom"/>
</dbReference>
<dbReference type="GO" id="GO:0008270">
    <property type="term" value="F:zinc ion binding"/>
    <property type="evidence" value="ECO:0007669"/>
    <property type="project" value="UniProtKB-KW"/>
</dbReference>
<keyword evidence="6" id="KW-0863">Zinc-finger</keyword>
<keyword evidence="5" id="KW-0677">Repeat</keyword>
<evidence type="ECO:0000256" key="4">
    <source>
        <dbReference type="ARBA" id="ARBA00022723"/>
    </source>
</evidence>
<gene>
    <name evidence="10" type="ORF">SARC_09957</name>
</gene>
<dbReference type="GO" id="GO:0061630">
    <property type="term" value="F:ubiquitin protein ligase activity"/>
    <property type="evidence" value="ECO:0007669"/>
    <property type="project" value="UniProtKB-EC"/>
</dbReference>
<evidence type="ECO:0000256" key="8">
    <source>
        <dbReference type="ARBA" id="ARBA00022833"/>
    </source>
</evidence>